<proteinExistence type="predicted"/>
<evidence type="ECO:0000256" key="1">
    <source>
        <dbReference type="SAM" id="MobiDB-lite"/>
    </source>
</evidence>
<protein>
    <submittedName>
        <fullName evidence="2">Uncharacterized protein</fullName>
    </submittedName>
</protein>
<dbReference type="PANTHER" id="PTHR13464">
    <property type="entry name" value="TRANSCRIPTIONAL REGULATOR PROTEIN HCNGP"/>
    <property type="match status" value="1"/>
</dbReference>
<dbReference type="InterPro" id="IPR012479">
    <property type="entry name" value="SAP30BP"/>
</dbReference>
<feature type="region of interest" description="Disordered" evidence="1">
    <location>
        <begin position="1"/>
        <end position="53"/>
    </location>
</feature>
<dbReference type="AlphaFoldDB" id="A0AAF0ECS0"/>
<gene>
    <name evidence="2" type="ORF">MEQU1_001893</name>
</gene>
<dbReference type="Proteomes" id="UP001214415">
    <property type="component" value="Chromosome 3"/>
</dbReference>
<keyword evidence="3" id="KW-1185">Reference proteome</keyword>
<dbReference type="PANTHER" id="PTHR13464:SF0">
    <property type="entry name" value="SAP30-BINDING PROTEIN"/>
    <property type="match status" value="1"/>
</dbReference>
<sequence length="133" mass="14333">MSEASPPGTSEGLRIRGAAQRGAAPARDDDNVPSFLRPPPRASDGDAAWGLGMESTESVSQALQEKLAHFHALKEQGTHFHAALARNRAFHNPRIHAKLVEWANLDEYGSNYSAIAATQGVSPSWEAAHPEVR</sequence>
<evidence type="ECO:0000313" key="3">
    <source>
        <dbReference type="Proteomes" id="UP001214415"/>
    </source>
</evidence>
<accession>A0AAF0ECS0</accession>
<dbReference type="GO" id="GO:0006355">
    <property type="term" value="P:regulation of DNA-templated transcription"/>
    <property type="evidence" value="ECO:0007669"/>
    <property type="project" value="InterPro"/>
</dbReference>
<dbReference type="Pfam" id="PF07818">
    <property type="entry name" value="HCNGP"/>
    <property type="match status" value="1"/>
</dbReference>
<dbReference type="EMBL" id="CP119902">
    <property type="protein sequence ID" value="WFD23205.1"/>
    <property type="molecule type" value="Genomic_DNA"/>
</dbReference>
<name>A0AAF0ECS0_9BASI</name>
<evidence type="ECO:0000313" key="2">
    <source>
        <dbReference type="EMBL" id="WFD23205.1"/>
    </source>
</evidence>
<organism evidence="2 3">
    <name type="scientific">Malassezia equina</name>
    <dbReference type="NCBI Taxonomy" id="1381935"/>
    <lineage>
        <taxon>Eukaryota</taxon>
        <taxon>Fungi</taxon>
        <taxon>Dikarya</taxon>
        <taxon>Basidiomycota</taxon>
        <taxon>Ustilaginomycotina</taxon>
        <taxon>Malasseziomycetes</taxon>
        <taxon>Malasseziales</taxon>
        <taxon>Malasseziaceae</taxon>
        <taxon>Malassezia</taxon>
    </lineage>
</organism>
<reference evidence="2" key="1">
    <citation type="submission" date="2023-03" db="EMBL/GenBank/DDBJ databases">
        <title>Mating type loci evolution in Malassezia.</title>
        <authorList>
            <person name="Coelho M.A."/>
        </authorList>
    </citation>
    <scope>NUCLEOTIDE SEQUENCE</scope>
    <source>
        <strain evidence="2">CBS 12830</strain>
    </source>
</reference>
<feature type="compositionally biased region" description="Low complexity" evidence="1">
    <location>
        <begin position="15"/>
        <end position="25"/>
    </location>
</feature>
<dbReference type="GO" id="GO:0005634">
    <property type="term" value="C:nucleus"/>
    <property type="evidence" value="ECO:0007669"/>
    <property type="project" value="TreeGrafter"/>
</dbReference>